<dbReference type="PANTHER" id="PTHR30250:SF11">
    <property type="entry name" value="O-ANTIGEN TRANSPORTER-RELATED"/>
    <property type="match status" value="1"/>
</dbReference>
<keyword evidence="2" id="KW-1003">Cell membrane</keyword>
<feature type="transmembrane region" description="Helical" evidence="6">
    <location>
        <begin position="178"/>
        <end position="197"/>
    </location>
</feature>
<sequence length="242" mass="28083">MISRKIHGLRHFTLILTIGSISSNAIRYIFRILALFLLLGSDYKYFTIITRTFAIIIPFSSFMLHIPLTRKIREAKNEVMIHKTFKNFAFTYSITSIFSFIVFISLSFYFFNNLDTILIIFLASSLVFYSFSEFFIGLSNGFLMPIKSVVIQFVGNLILSLLAIISLFVISLQNLNSFIFFFGLGYLGSFLMGLYLYKTETKKYLSGRNILEKKEIKENIKDSIFLMLTNFVKNFSIWIMSL</sequence>
<dbReference type="InterPro" id="IPR050833">
    <property type="entry name" value="Poly_Biosynth_Transport"/>
</dbReference>
<evidence type="ECO:0000256" key="1">
    <source>
        <dbReference type="ARBA" id="ARBA00004651"/>
    </source>
</evidence>
<feature type="transmembrane region" description="Helical" evidence="6">
    <location>
        <begin position="117"/>
        <end position="138"/>
    </location>
</feature>
<comment type="subcellular location">
    <subcellularLocation>
        <location evidence="1">Cell membrane</location>
        <topology evidence="1">Multi-pass membrane protein</topology>
    </subcellularLocation>
</comment>
<dbReference type="GO" id="GO:0005886">
    <property type="term" value="C:plasma membrane"/>
    <property type="evidence" value="ECO:0007669"/>
    <property type="project" value="UniProtKB-SubCell"/>
</dbReference>
<keyword evidence="4 6" id="KW-1133">Transmembrane helix</keyword>
<dbReference type="AlphaFoldDB" id="A0A0F9D305"/>
<feature type="transmembrane region" description="Helical" evidence="6">
    <location>
        <begin position="45"/>
        <end position="68"/>
    </location>
</feature>
<reference evidence="7" key="1">
    <citation type="journal article" date="2015" name="Nature">
        <title>Complex archaea that bridge the gap between prokaryotes and eukaryotes.</title>
        <authorList>
            <person name="Spang A."/>
            <person name="Saw J.H."/>
            <person name="Jorgensen S.L."/>
            <person name="Zaremba-Niedzwiedzka K."/>
            <person name="Martijn J."/>
            <person name="Lind A.E."/>
            <person name="van Eijk R."/>
            <person name="Schleper C."/>
            <person name="Guy L."/>
            <person name="Ettema T.J."/>
        </authorList>
    </citation>
    <scope>NUCLEOTIDE SEQUENCE</scope>
</reference>
<keyword evidence="5 6" id="KW-0472">Membrane</keyword>
<evidence type="ECO:0000256" key="2">
    <source>
        <dbReference type="ARBA" id="ARBA00022475"/>
    </source>
</evidence>
<dbReference type="EMBL" id="LAZR01041363">
    <property type="protein sequence ID" value="KKL12181.1"/>
    <property type="molecule type" value="Genomic_DNA"/>
</dbReference>
<keyword evidence="3 6" id="KW-0812">Transmembrane</keyword>
<proteinExistence type="predicted"/>
<evidence type="ECO:0000313" key="7">
    <source>
        <dbReference type="EMBL" id="KKL12181.1"/>
    </source>
</evidence>
<protein>
    <submittedName>
        <fullName evidence="7">Uncharacterized protein</fullName>
    </submittedName>
</protein>
<evidence type="ECO:0000256" key="6">
    <source>
        <dbReference type="SAM" id="Phobius"/>
    </source>
</evidence>
<feature type="transmembrane region" description="Helical" evidence="6">
    <location>
        <begin position="150"/>
        <end position="172"/>
    </location>
</feature>
<evidence type="ECO:0000256" key="3">
    <source>
        <dbReference type="ARBA" id="ARBA00022692"/>
    </source>
</evidence>
<feature type="transmembrane region" description="Helical" evidence="6">
    <location>
        <begin position="89"/>
        <end position="111"/>
    </location>
</feature>
<feature type="non-terminal residue" evidence="7">
    <location>
        <position position="242"/>
    </location>
</feature>
<comment type="caution">
    <text evidence="7">The sequence shown here is derived from an EMBL/GenBank/DDBJ whole genome shotgun (WGS) entry which is preliminary data.</text>
</comment>
<feature type="transmembrane region" description="Helical" evidence="6">
    <location>
        <begin position="12"/>
        <end position="39"/>
    </location>
</feature>
<organism evidence="7">
    <name type="scientific">marine sediment metagenome</name>
    <dbReference type="NCBI Taxonomy" id="412755"/>
    <lineage>
        <taxon>unclassified sequences</taxon>
        <taxon>metagenomes</taxon>
        <taxon>ecological metagenomes</taxon>
    </lineage>
</organism>
<dbReference type="PANTHER" id="PTHR30250">
    <property type="entry name" value="PST FAMILY PREDICTED COLANIC ACID TRANSPORTER"/>
    <property type="match status" value="1"/>
</dbReference>
<evidence type="ECO:0000256" key="4">
    <source>
        <dbReference type="ARBA" id="ARBA00022989"/>
    </source>
</evidence>
<name>A0A0F9D305_9ZZZZ</name>
<evidence type="ECO:0000256" key="5">
    <source>
        <dbReference type="ARBA" id="ARBA00023136"/>
    </source>
</evidence>
<accession>A0A0F9D305</accession>
<gene>
    <name evidence="7" type="ORF">LCGC14_2538350</name>
</gene>